<dbReference type="AlphaFoldDB" id="A0A2M7RD26"/>
<keyword evidence="1" id="KW-0812">Transmembrane</keyword>
<dbReference type="EMBL" id="PFMC01000062">
    <property type="protein sequence ID" value="PIY94507.1"/>
    <property type="molecule type" value="Genomic_DNA"/>
</dbReference>
<evidence type="ECO:0000256" key="1">
    <source>
        <dbReference type="SAM" id="Phobius"/>
    </source>
</evidence>
<accession>A0A2M7RD26</accession>
<dbReference type="InterPro" id="IPR019277">
    <property type="entry name" value="DUF2304"/>
</dbReference>
<evidence type="ECO:0000313" key="2">
    <source>
        <dbReference type="EMBL" id="PIY94507.1"/>
    </source>
</evidence>
<feature type="transmembrane region" description="Helical" evidence="1">
    <location>
        <begin position="6"/>
        <end position="23"/>
    </location>
</feature>
<evidence type="ECO:0000313" key="3">
    <source>
        <dbReference type="Proteomes" id="UP000228689"/>
    </source>
</evidence>
<name>A0A2M7RD26_9BACT</name>
<feature type="transmembrane region" description="Helical" evidence="1">
    <location>
        <begin position="68"/>
        <end position="87"/>
    </location>
</feature>
<gene>
    <name evidence="2" type="ORF">COY67_02460</name>
</gene>
<reference evidence="3" key="1">
    <citation type="submission" date="2017-09" db="EMBL/GenBank/DDBJ databases">
        <title>Depth-based differentiation of microbial function through sediment-hosted aquifers and enrichment of novel symbionts in the deep terrestrial subsurface.</title>
        <authorList>
            <person name="Probst A.J."/>
            <person name="Ladd B."/>
            <person name="Jarett J.K."/>
            <person name="Geller-Mcgrath D.E."/>
            <person name="Sieber C.M.K."/>
            <person name="Emerson J.B."/>
            <person name="Anantharaman K."/>
            <person name="Thomas B.C."/>
            <person name="Malmstrom R."/>
            <person name="Stieglmeier M."/>
            <person name="Klingl A."/>
            <person name="Woyke T."/>
            <person name="Ryan C.M."/>
            <person name="Banfield J.F."/>
        </authorList>
    </citation>
    <scope>NUCLEOTIDE SEQUENCE [LARGE SCALE GENOMIC DNA]</scope>
</reference>
<comment type="caution">
    <text evidence="2">The sequence shown here is derived from an EMBL/GenBank/DDBJ whole genome shotgun (WGS) entry which is preliminary data.</text>
</comment>
<keyword evidence="1" id="KW-1133">Transmembrane helix</keyword>
<dbReference type="Pfam" id="PF10066">
    <property type="entry name" value="DUF2304"/>
    <property type="match status" value="1"/>
</dbReference>
<keyword evidence="1" id="KW-0472">Membrane</keyword>
<feature type="transmembrane region" description="Helical" evidence="1">
    <location>
        <begin position="30"/>
        <end position="48"/>
    </location>
</feature>
<sequence>MWIQIIASIVILTILYNLITKFRHNKLSRFTFVAWLLFWLIALVIFWIPEITSYLAAALGIGRGVDLIIYISIVVIFYLIFKIYLYLNKLDSQITKVVRHFAINETKNNHESSQSSDHHS</sequence>
<protein>
    <submittedName>
        <fullName evidence="2">DUF2304 domain-containing protein</fullName>
    </submittedName>
</protein>
<proteinExistence type="predicted"/>
<organism evidence="2 3">
    <name type="scientific">Candidatus Komeilibacteria bacterium CG_4_10_14_0_8_um_filter_37_78</name>
    <dbReference type="NCBI Taxonomy" id="1974471"/>
    <lineage>
        <taxon>Bacteria</taxon>
        <taxon>Candidatus Komeiliibacteriota</taxon>
    </lineage>
</organism>
<dbReference type="Proteomes" id="UP000228689">
    <property type="component" value="Unassembled WGS sequence"/>
</dbReference>